<accession>A0A165K1L8</accession>
<evidence type="ECO:0000256" key="1">
    <source>
        <dbReference type="SAM" id="Phobius"/>
    </source>
</evidence>
<reference evidence="3" key="1">
    <citation type="submission" date="2016-01" db="EMBL/GenBank/DDBJ databases">
        <title>Whole genome sequencing of Bhargavaea cecembensis T14.</title>
        <authorList>
            <person name="Hong K.W."/>
        </authorList>
    </citation>
    <scope>NUCLEOTIDE SEQUENCE [LARGE SCALE GENOMIC DNA]</scope>
    <source>
        <strain evidence="3">M19</strain>
    </source>
</reference>
<dbReference type="EMBL" id="LQQY01000021">
    <property type="protein sequence ID" value="KZE47732.1"/>
    <property type="molecule type" value="Genomic_DNA"/>
</dbReference>
<feature type="transmembrane region" description="Helical" evidence="1">
    <location>
        <begin position="36"/>
        <end position="56"/>
    </location>
</feature>
<feature type="transmembrane region" description="Helical" evidence="1">
    <location>
        <begin position="62"/>
        <end position="95"/>
    </location>
</feature>
<dbReference type="Proteomes" id="UP000076510">
    <property type="component" value="Unassembled WGS sequence"/>
</dbReference>
<comment type="caution">
    <text evidence="2">The sequence shown here is derived from an EMBL/GenBank/DDBJ whole genome shotgun (WGS) entry which is preliminary data.</text>
</comment>
<keyword evidence="1" id="KW-0812">Transmembrane</keyword>
<evidence type="ECO:0000313" key="3">
    <source>
        <dbReference type="Proteomes" id="UP000076510"/>
    </source>
</evidence>
<sequence length="99" mass="10658">MMLLMIVGMAFVTYVPRMLPFVMFSGKELHPFVKGVLNNVPYAVLGALIFPSIFLIKERDVLFGVVGAVAAFALAFCGANVIMVVLGAIAILSAYTFLV</sequence>
<dbReference type="RefSeq" id="WP_063191429.1">
    <property type="nucleotide sequence ID" value="NZ_JBLGCT010000001.1"/>
</dbReference>
<dbReference type="AlphaFoldDB" id="A0A165K1L8"/>
<dbReference type="InterPro" id="IPR008407">
    <property type="entry name" value="Brnchd-chn_aa_trnsp_AzlD"/>
</dbReference>
<dbReference type="Pfam" id="PF05437">
    <property type="entry name" value="AzlD"/>
    <property type="match status" value="1"/>
</dbReference>
<keyword evidence="1" id="KW-0472">Membrane</keyword>
<gene>
    <name evidence="2" type="ORF">AV649_20780</name>
</gene>
<evidence type="ECO:0000313" key="2">
    <source>
        <dbReference type="EMBL" id="KZE47732.1"/>
    </source>
</evidence>
<feature type="transmembrane region" description="Helical" evidence="1">
    <location>
        <begin position="6"/>
        <end position="24"/>
    </location>
</feature>
<proteinExistence type="predicted"/>
<name>A0A165K1L8_9BACI</name>
<keyword evidence="1" id="KW-1133">Transmembrane helix</keyword>
<organism evidence="2 3">
    <name type="scientific">Rossellomorea marisflavi</name>
    <dbReference type="NCBI Taxonomy" id="189381"/>
    <lineage>
        <taxon>Bacteria</taxon>
        <taxon>Bacillati</taxon>
        <taxon>Bacillota</taxon>
        <taxon>Bacilli</taxon>
        <taxon>Bacillales</taxon>
        <taxon>Bacillaceae</taxon>
        <taxon>Rossellomorea</taxon>
    </lineage>
</organism>
<protein>
    <submittedName>
        <fullName evidence="2">Branched-chain amino acid transporter</fullName>
    </submittedName>
</protein>